<feature type="compositionally biased region" description="Gly residues" evidence="1">
    <location>
        <begin position="167"/>
        <end position="176"/>
    </location>
</feature>
<reference evidence="4" key="1">
    <citation type="journal article" date="2019" name="Int. J. Syst. Evol. Microbiol.">
        <title>The Global Catalogue of Microorganisms (GCM) 10K type strain sequencing project: providing services to taxonomists for standard genome sequencing and annotation.</title>
        <authorList>
            <consortium name="The Broad Institute Genomics Platform"/>
            <consortium name="The Broad Institute Genome Sequencing Center for Infectious Disease"/>
            <person name="Wu L."/>
            <person name="Ma J."/>
        </authorList>
    </citation>
    <scope>NUCLEOTIDE SEQUENCE [LARGE SCALE GENOMIC DNA]</scope>
    <source>
        <strain evidence="4">KCTC 62195</strain>
    </source>
</reference>
<accession>A0ABV7B0Q4</accession>
<feature type="domain" description="Bacteriophage Mu Gp45 N-terminal" evidence="2">
    <location>
        <begin position="22"/>
        <end position="89"/>
    </location>
</feature>
<dbReference type="InterPro" id="IPR053861">
    <property type="entry name" value="Phage_Mu_Gp45_N"/>
</dbReference>
<proteinExistence type="predicted"/>
<dbReference type="NCBIfam" id="TIGR01644">
    <property type="entry name" value="phage_P2_V"/>
    <property type="match status" value="1"/>
</dbReference>
<organism evidence="3 4">
    <name type="scientific">Azotobacter bryophylli</name>
    <dbReference type="NCBI Taxonomy" id="1986537"/>
    <lineage>
        <taxon>Bacteria</taxon>
        <taxon>Pseudomonadati</taxon>
        <taxon>Pseudomonadota</taxon>
        <taxon>Gammaproteobacteria</taxon>
        <taxon>Pseudomonadales</taxon>
        <taxon>Pseudomonadaceae</taxon>
        <taxon>Azotobacter</taxon>
    </lineage>
</organism>
<feature type="region of interest" description="Disordered" evidence="1">
    <location>
        <begin position="157"/>
        <end position="176"/>
    </location>
</feature>
<dbReference type="InterPro" id="IPR014462">
    <property type="entry name" value="Phage_Mu_Gp45"/>
</dbReference>
<evidence type="ECO:0000313" key="4">
    <source>
        <dbReference type="Proteomes" id="UP001595457"/>
    </source>
</evidence>
<gene>
    <name evidence="3" type="ORF">ACFOJE_19265</name>
</gene>
<name>A0ABV7B0Q4_9GAMM</name>
<dbReference type="InterPro" id="IPR013046">
    <property type="entry name" value="GpV/Gp45"/>
</dbReference>
<dbReference type="PIRSF" id="PIRSF012337">
    <property type="entry name" value="gp45"/>
    <property type="match status" value="1"/>
</dbReference>
<dbReference type="RefSeq" id="WP_377816467.1">
    <property type="nucleotide sequence ID" value="NZ_JBHRSJ010000035.1"/>
</dbReference>
<protein>
    <submittedName>
        <fullName evidence="3">Phage baseplate assembly protein V</fullName>
    </submittedName>
</protein>
<evidence type="ECO:0000256" key="1">
    <source>
        <dbReference type="SAM" id="MobiDB-lite"/>
    </source>
</evidence>
<comment type="caution">
    <text evidence="3">The sequence shown here is derived from an EMBL/GenBank/DDBJ whole genome shotgun (WGS) entry which is preliminary data.</text>
</comment>
<keyword evidence="4" id="KW-1185">Reference proteome</keyword>
<dbReference type="Pfam" id="PF06890">
    <property type="entry name" value="Phage_Mu_Gp45"/>
    <property type="match status" value="1"/>
</dbReference>
<dbReference type="EMBL" id="JBHRSJ010000035">
    <property type="protein sequence ID" value="MFC2974337.1"/>
    <property type="molecule type" value="Genomic_DNA"/>
</dbReference>
<evidence type="ECO:0000259" key="2">
    <source>
        <dbReference type="Pfam" id="PF06890"/>
    </source>
</evidence>
<evidence type="ECO:0000313" key="3">
    <source>
        <dbReference type="EMBL" id="MFC2974337.1"/>
    </source>
</evidence>
<dbReference type="Proteomes" id="UP001595457">
    <property type="component" value="Unassembled WGS sequence"/>
</dbReference>
<sequence>MQVSTNRVLGPIRRRLAHLVARAVITLVNDAAKMQTLQLGLLADEALDGVEHWQPYGFTFKPHIGAEALVLAVGGHRAHSVVIACADRRYRLTGLEDGEVAIYTDEQDKIHLKRGKVIDIETDTLNVKAATAVHFDTPVITQTGRIESEGDQIAGNISQIEHRHPGDSGGTTGVPE</sequence>